<reference evidence="1 2" key="1">
    <citation type="submission" date="2017-10" db="EMBL/GenBank/DDBJ databases">
        <title>Comparative genomics in systemic dimorphic fungi from Ajellomycetaceae.</title>
        <authorList>
            <person name="Munoz J.F."/>
            <person name="Mcewen J.G."/>
            <person name="Clay O.K."/>
            <person name="Cuomo C.A."/>
        </authorList>
    </citation>
    <scope>NUCLEOTIDE SEQUENCE [LARGE SCALE GENOMIC DNA]</scope>
    <source>
        <strain evidence="1 2">UAMH5409</strain>
    </source>
</reference>
<proteinExistence type="predicted"/>
<dbReference type="EMBL" id="PDNB01000213">
    <property type="protein sequence ID" value="PGG99118.1"/>
    <property type="molecule type" value="Genomic_DNA"/>
</dbReference>
<sequence>MASWICTVFEWLRRPNRSDKHRHNHYQAARNARYKTVLPMSSPTLPSKIMLSGPCIAEVERFDGIVHRTRTENLPSVQASARQRLDPLGTLVVCDLETFEQAPNSLNAAHEMGENWVRVKEKKGKRLWQPMTVLSGDALPNPTVHRLPETSLEPFTPVWITWDGPQTLGHRMRGLCKENPFLSDQLDTLSLSDDYQYRSLDIALSCIGLSAAYIPHVLPLKYGTYELMVQTSKLDQLRKVFQTNAYDPFDKESRLVRVHGLKATIDIVVGRCHDMRSQDTWPGAEKWLHDRIIELKDLRDTMY</sequence>
<organism evidence="1 2">
    <name type="scientific">Helicocarpus griseus UAMH5409</name>
    <dbReference type="NCBI Taxonomy" id="1447875"/>
    <lineage>
        <taxon>Eukaryota</taxon>
        <taxon>Fungi</taxon>
        <taxon>Dikarya</taxon>
        <taxon>Ascomycota</taxon>
        <taxon>Pezizomycotina</taxon>
        <taxon>Eurotiomycetes</taxon>
        <taxon>Eurotiomycetidae</taxon>
        <taxon>Onygenales</taxon>
        <taxon>Ajellomycetaceae</taxon>
        <taxon>Helicocarpus</taxon>
    </lineage>
</organism>
<evidence type="ECO:0000313" key="1">
    <source>
        <dbReference type="EMBL" id="PGG99118.1"/>
    </source>
</evidence>
<dbReference type="AlphaFoldDB" id="A0A2B7WRA8"/>
<gene>
    <name evidence="1" type="ORF">AJ79_08682</name>
</gene>
<dbReference type="OrthoDB" id="4551588at2759"/>
<comment type="caution">
    <text evidence="1">The sequence shown here is derived from an EMBL/GenBank/DDBJ whole genome shotgun (WGS) entry which is preliminary data.</text>
</comment>
<name>A0A2B7WRA8_9EURO</name>
<evidence type="ECO:0008006" key="3">
    <source>
        <dbReference type="Google" id="ProtNLM"/>
    </source>
</evidence>
<evidence type="ECO:0000313" key="2">
    <source>
        <dbReference type="Proteomes" id="UP000223968"/>
    </source>
</evidence>
<keyword evidence="2" id="KW-1185">Reference proteome</keyword>
<accession>A0A2B7WRA8</accession>
<protein>
    <recommendedName>
        <fullName evidence="3">3'-5' exonuclease domain-containing protein</fullName>
    </recommendedName>
</protein>
<dbReference type="Proteomes" id="UP000223968">
    <property type="component" value="Unassembled WGS sequence"/>
</dbReference>